<keyword evidence="3" id="KW-1185">Reference proteome</keyword>
<dbReference type="Gene3D" id="1.10.260.40">
    <property type="entry name" value="lambda repressor-like DNA-binding domains"/>
    <property type="match status" value="1"/>
</dbReference>
<dbReference type="EMBL" id="JFBM01000030">
    <property type="protein sequence ID" value="KFU77792.1"/>
    <property type="molecule type" value="Genomic_DNA"/>
</dbReference>
<dbReference type="InterPro" id="IPR010982">
    <property type="entry name" value="Lambda_DNA-bd_dom_sf"/>
</dbReference>
<protein>
    <recommendedName>
        <fullName evidence="1">HTH cro/C1-type domain-containing protein</fullName>
    </recommendedName>
</protein>
<dbReference type="CDD" id="cd00093">
    <property type="entry name" value="HTH_XRE"/>
    <property type="match status" value="1"/>
</dbReference>
<evidence type="ECO:0000313" key="3">
    <source>
        <dbReference type="Proteomes" id="UP000256220"/>
    </source>
</evidence>
<proteinExistence type="predicted"/>
<name>A0A2P2FM42_AMYLU</name>
<dbReference type="PROSITE" id="PS50943">
    <property type="entry name" value="HTH_CROC1"/>
    <property type="match status" value="1"/>
</dbReference>
<dbReference type="Proteomes" id="UP000256220">
    <property type="component" value="Unassembled WGS sequence"/>
</dbReference>
<dbReference type="SUPFAM" id="SSF47413">
    <property type="entry name" value="lambda repressor-like DNA-binding domains"/>
    <property type="match status" value="1"/>
</dbReference>
<dbReference type="GO" id="GO:0003677">
    <property type="term" value="F:DNA binding"/>
    <property type="evidence" value="ECO:0007669"/>
    <property type="project" value="InterPro"/>
</dbReference>
<gene>
    <name evidence="2" type="ORF">BB31_29440</name>
</gene>
<evidence type="ECO:0000313" key="2">
    <source>
        <dbReference type="EMBL" id="KFU77792.1"/>
    </source>
</evidence>
<organism evidence="2 3">
    <name type="scientific">Amycolatopsis lurida NRRL 2430</name>
    <dbReference type="NCBI Taxonomy" id="1460371"/>
    <lineage>
        <taxon>Bacteria</taxon>
        <taxon>Bacillati</taxon>
        <taxon>Actinomycetota</taxon>
        <taxon>Actinomycetes</taxon>
        <taxon>Pseudonocardiales</taxon>
        <taxon>Pseudonocardiaceae</taxon>
        <taxon>Amycolatopsis</taxon>
    </lineage>
</organism>
<reference evidence="2 3" key="1">
    <citation type="journal article" date="2014" name="Genome Announc.">
        <title>Draft Genome Sequence of Amycolatopsis lurida NRRL 2430, Producer of the Glycopeptide Family Antibiotic Ristocetin.</title>
        <authorList>
            <person name="Kwun M.J."/>
            <person name="Hong H.J."/>
        </authorList>
    </citation>
    <scope>NUCLEOTIDE SEQUENCE [LARGE SCALE GENOMIC DNA]</scope>
    <source>
        <strain evidence="2 3">NRRL 2430</strain>
    </source>
</reference>
<sequence>MGGRRTRFVGARKAAGYTQEGFAFALDLDPSTVNRWERGTSEPQVHNWPKIAELLKVTPAELEELLREGVEATGDLVSVTQAATASPPTILSSANDLTMRAAHFGLVYAASLPATVEVVAELGRSDMERRQFLTGAMFSVAASIAPSRDWLVATLEEATQTRGRVGSPQIETIRKTFGIFQELDVMRGGGHARTQLTAYLKQVVIPLLQENDPETANGAELYSAASEQLYLLGWMAFDNGEHAIAQRYLIQSLRLAEAAMNVELGAHVLAGLSDQATLTGHPDHGVQLARTGIAGLSRGHSPACLADLRALQARAEAAMGDGSAAAKSVHLSQQAFEQVVTDDEQEWARFIDVAYLNGEYAHAFRDLERPAEAALFAQLSADDAARQRRARRGSLAKAAMARAALSEHNLDKATAVALEATHLAVTVKSSRSTEAVNDLRDRLKPHRRSPVVQDFFEETDLLMAALA</sequence>
<comment type="caution">
    <text evidence="2">The sequence shown here is derived from an EMBL/GenBank/DDBJ whole genome shotgun (WGS) entry which is preliminary data.</text>
</comment>
<dbReference type="InterPro" id="IPR001387">
    <property type="entry name" value="Cro/C1-type_HTH"/>
</dbReference>
<dbReference type="Pfam" id="PF01381">
    <property type="entry name" value="HTH_3"/>
    <property type="match status" value="1"/>
</dbReference>
<evidence type="ECO:0000259" key="1">
    <source>
        <dbReference type="PROSITE" id="PS50943"/>
    </source>
</evidence>
<dbReference type="RefSeq" id="WP_091596727.1">
    <property type="nucleotide sequence ID" value="NZ_JFBM01000030.1"/>
</dbReference>
<dbReference type="SMART" id="SM00530">
    <property type="entry name" value="HTH_XRE"/>
    <property type="match status" value="1"/>
</dbReference>
<dbReference type="AlphaFoldDB" id="A0A2P2FM42"/>
<feature type="domain" description="HTH cro/C1-type" evidence="1">
    <location>
        <begin position="11"/>
        <end position="62"/>
    </location>
</feature>
<accession>A0A2P2FM42</accession>